<evidence type="ECO:0000256" key="1">
    <source>
        <dbReference type="ARBA" id="ARBA00022679"/>
    </source>
</evidence>
<feature type="compositionally biased region" description="Basic residues" evidence="3">
    <location>
        <begin position="219"/>
        <end position="229"/>
    </location>
</feature>
<dbReference type="SMART" id="SM00563">
    <property type="entry name" value="PlsC"/>
    <property type="match status" value="1"/>
</dbReference>
<dbReference type="EMBL" id="CP031229">
    <property type="protein sequence ID" value="AXH95342.1"/>
    <property type="molecule type" value="Genomic_DNA"/>
</dbReference>
<dbReference type="CDD" id="cd07989">
    <property type="entry name" value="LPLAT_AGPAT-like"/>
    <property type="match status" value="1"/>
</dbReference>
<feature type="domain" description="Phospholipid/glycerol acyltransferase" evidence="4">
    <location>
        <begin position="36"/>
        <end position="155"/>
    </location>
</feature>
<dbReference type="Proteomes" id="UP000253790">
    <property type="component" value="Chromosome"/>
</dbReference>
<dbReference type="OrthoDB" id="9808424at2"/>
<dbReference type="InterPro" id="IPR002123">
    <property type="entry name" value="Plipid/glycerol_acylTrfase"/>
</dbReference>
<name>A0A345NJY4_9MICO</name>
<reference evidence="5 6" key="1">
    <citation type="submission" date="2018-07" db="EMBL/GenBank/DDBJ databases">
        <title>Complete genome sequencing of Ornithinimicrobium sp. AMA3305.</title>
        <authorList>
            <person name="Bae J.-W."/>
        </authorList>
    </citation>
    <scope>NUCLEOTIDE SEQUENCE [LARGE SCALE GENOMIC DNA]</scope>
    <source>
        <strain evidence="5 6">AMA3305</strain>
    </source>
</reference>
<feature type="compositionally biased region" description="Low complexity" evidence="3">
    <location>
        <begin position="302"/>
        <end position="315"/>
    </location>
</feature>
<dbReference type="AlphaFoldDB" id="A0A345NJY4"/>
<organism evidence="5 6">
    <name type="scientific">Ornithinimicrobium avium</name>
    <dbReference type="NCBI Taxonomy" id="2283195"/>
    <lineage>
        <taxon>Bacteria</taxon>
        <taxon>Bacillati</taxon>
        <taxon>Actinomycetota</taxon>
        <taxon>Actinomycetes</taxon>
        <taxon>Micrococcales</taxon>
        <taxon>Ornithinimicrobiaceae</taxon>
        <taxon>Ornithinimicrobium</taxon>
    </lineage>
</organism>
<feature type="region of interest" description="Disordered" evidence="3">
    <location>
        <begin position="179"/>
        <end position="335"/>
    </location>
</feature>
<dbReference type="GO" id="GO:0006654">
    <property type="term" value="P:phosphatidic acid biosynthetic process"/>
    <property type="evidence" value="ECO:0007669"/>
    <property type="project" value="TreeGrafter"/>
</dbReference>
<evidence type="ECO:0000313" key="5">
    <source>
        <dbReference type="EMBL" id="AXH95342.1"/>
    </source>
</evidence>
<dbReference type="PANTHER" id="PTHR10434">
    <property type="entry name" value="1-ACYL-SN-GLYCEROL-3-PHOSPHATE ACYLTRANSFERASE"/>
    <property type="match status" value="1"/>
</dbReference>
<feature type="compositionally biased region" description="Basic residues" evidence="3">
    <location>
        <begin position="318"/>
        <end position="335"/>
    </location>
</feature>
<keyword evidence="2 5" id="KW-0012">Acyltransferase</keyword>
<protein>
    <submittedName>
        <fullName evidence="5">1-acyl-sn-glycerol-3-phosphate acyltransferase</fullName>
    </submittedName>
</protein>
<keyword evidence="6" id="KW-1185">Reference proteome</keyword>
<sequence>MSRNRWAASARHVLWRAASTLVGGVRIGGHVPDGPMVLVANHTSHADTAALLAAVPPDRLPVLAAAEDYWFRQPLRRAVVTGLVGALPVPRDGGGGYEALRAAAAPVLAGGGTVVIYPEGTRGRPGEDLGRFRSGALRLAADEGVPLVPVGISGTGRVLPKHGRLRPAGVVLRFGQALPPQACPGDPGRGGARGGPGAARRQQRGALARLARAPVARPAQRHPARRRGLRLGSGGGPVLAGHRRDVPRPRRRPAAPAPRPAHRRPGRRVGARGGGARRRDPRGRTSPRPVDHPADARHRPRAAAAGGCLGRAPPGVQRHTHQGLRPRRRRRGGPR</sequence>
<accession>A0A345NJY4</accession>
<feature type="compositionally biased region" description="Low complexity" evidence="3">
    <location>
        <begin position="198"/>
        <end position="218"/>
    </location>
</feature>
<evidence type="ECO:0000313" key="6">
    <source>
        <dbReference type="Proteomes" id="UP000253790"/>
    </source>
</evidence>
<dbReference type="GO" id="GO:0003841">
    <property type="term" value="F:1-acylglycerol-3-phosphate O-acyltransferase activity"/>
    <property type="evidence" value="ECO:0007669"/>
    <property type="project" value="TreeGrafter"/>
</dbReference>
<evidence type="ECO:0000256" key="3">
    <source>
        <dbReference type="SAM" id="MobiDB-lite"/>
    </source>
</evidence>
<keyword evidence="1 5" id="KW-0808">Transferase</keyword>
<dbReference type="RefSeq" id="WP_114927107.1">
    <property type="nucleotide sequence ID" value="NZ_CP031229.1"/>
</dbReference>
<gene>
    <name evidence="5" type="ORF">DV701_03625</name>
</gene>
<dbReference type="SUPFAM" id="SSF69593">
    <property type="entry name" value="Glycerol-3-phosphate (1)-acyltransferase"/>
    <property type="match status" value="1"/>
</dbReference>
<feature type="compositionally biased region" description="Basic residues" evidence="3">
    <location>
        <begin position="260"/>
        <end position="281"/>
    </location>
</feature>
<evidence type="ECO:0000259" key="4">
    <source>
        <dbReference type="SMART" id="SM00563"/>
    </source>
</evidence>
<feature type="compositionally biased region" description="Gly residues" evidence="3">
    <location>
        <begin position="187"/>
        <end position="197"/>
    </location>
</feature>
<proteinExistence type="predicted"/>
<dbReference type="KEGG" id="orn:DV701_03625"/>
<dbReference type="Pfam" id="PF01553">
    <property type="entry name" value="Acyltransferase"/>
    <property type="match status" value="1"/>
</dbReference>
<evidence type="ECO:0000256" key="2">
    <source>
        <dbReference type="ARBA" id="ARBA00023315"/>
    </source>
</evidence>
<dbReference type="PANTHER" id="PTHR10434:SF11">
    <property type="entry name" value="1-ACYL-SN-GLYCEROL-3-PHOSPHATE ACYLTRANSFERASE"/>
    <property type="match status" value="1"/>
</dbReference>